<dbReference type="Proteomes" id="UP000295351">
    <property type="component" value="Unassembled WGS sequence"/>
</dbReference>
<dbReference type="PANTHER" id="PTHR30212">
    <property type="entry name" value="PROTEIN YIIM"/>
    <property type="match status" value="1"/>
</dbReference>
<comment type="caution">
    <text evidence="2">The sequence shown here is derived from an EMBL/GenBank/DDBJ whole genome shotgun (WGS) entry which is preliminary data.</text>
</comment>
<proteinExistence type="predicted"/>
<dbReference type="InterPro" id="IPR005302">
    <property type="entry name" value="MoCF_Sase_C"/>
</dbReference>
<evidence type="ECO:0000259" key="1">
    <source>
        <dbReference type="PROSITE" id="PS51340"/>
    </source>
</evidence>
<dbReference type="InterPro" id="IPR005163">
    <property type="entry name" value="Tri_helical_YiiM-like"/>
</dbReference>
<sequence>MTEVTLLSLRIGAVAPLGAHGVPSGIVKAPVHHALHLSETGFAGDRQGDTMRHGGPEKAVHHYPFEHYADWARDLGPHPLLAGPGAFGENLSTAGLTERMVAIGDVFQLGTAVIEVSQGRQPCWKLNERFGRTEMARLVQSSGRTGWYYRVLTPGTVSPADRLVLRERRAPEWTLARIWRAFYIDPLNRAELAGIAALGRLADGWRAHAARRLESNRVEDWTKRLTGAG</sequence>
<feature type="domain" description="MOSC" evidence="1">
    <location>
        <begin position="29"/>
        <end position="166"/>
    </location>
</feature>
<dbReference type="GO" id="GO:0030170">
    <property type="term" value="F:pyridoxal phosphate binding"/>
    <property type="evidence" value="ECO:0007669"/>
    <property type="project" value="InterPro"/>
</dbReference>
<protein>
    <submittedName>
        <fullName evidence="2">MOSC domain-containing protein YiiM</fullName>
    </submittedName>
</protein>
<evidence type="ECO:0000313" key="3">
    <source>
        <dbReference type="Proteomes" id="UP000295351"/>
    </source>
</evidence>
<organism evidence="2 3">
    <name type="scientific">Shinella granuli</name>
    <dbReference type="NCBI Taxonomy" id="323621"/>
    <lineage>
        <taxon>Bacteria</taxon>
        <taxon>Pseudomonadati</taxon>
        <taxon>Pseudomonadota</taxon>
        <taxon>Alphaproteobacteria</taxon>
        <taxon>Hyphomicrobiales</taxon>
        <taxon>Rhizobiaceae</taxon>
        <taxon>Shinella</taxon>
    </lineage>
</organism>
<dbReference type="GO" id="GO:0003824">
    <property type="term" value="F:catalytic activity"/>
    <property type="evidence" value="ECO:0007669"/>
    <property type="project" value="InterPro"/>
</dbReference>
<dbReference type="RefSeq" id="WP_133034250.1">
    <property type="nucleotide sequence ID" value="NZ_BAABEI010000012.1"/>
</dbReference>
<dbReference type="Pfam" id="PF03473">
    <property type="entry name" value="MOSC"/>
    <property type="match status" value="1"/>
</dbReference>
<reference evidence="2 3" key="1">
    <citation type="submission" date="2019-03" db="EMBL/GenBank/DDBJ databases">
        <title>Genomic Encyclopedia of Type Strains, Phase IV (KMG-IV): sequencing the most valuable type-strain genomes for metagenomic binning, comparative biology and taxonomic classification.</title>
        <authorList>
            <person name="Goeker M."/>
        </authorList>
    </citation>
    <scope>NUCLEOTIDE SEQUENCE [LARGE SCALE GENOMIC DNA]</scope>
    <source>
        <strain evidence="2 3">DSM 18401</strain>
    </source>
</reference>
<accession>A0A4R2CX92</accession>
<dbReference type="AlphaFoldDB" id="A0A4R2CX92"/>
<dbReference type="PROSITE" id="PS51340">
    <property type="entry name" value="MOSC"/>
    <property type="match status" value="1"/>
</dbReference>
<dbReference type="Gene3D" id="2.40.33.20">
    <property type="entry name" value="PK beta-barrel domain-like"/>
    <property type="match status" value="1"/>
</dbReference>
<dbReference type="PANTHER" id="PTHR30212:SF2">
    <property type="entry name" value="PROTEIN YIIM"/>
    <property type="match status" value="1"/>
</dbReference>
<dbReference type="InterPro" id="IPR052353">
    <property type="entry name" value="Benzoxazolinone_Detox_Enz"/>
</dbReference>
<gene>
    <name evidence="2" type="ORF">EV665_10611</name>
</gene>
<name>A0A4R2CX92_SHIGR</name>
<dbReference type="SUPFAM" id="SSF50800">
    <property type="entry name" value="PK beta-barrel domain-like"/>
    <property type="match status" value="1"/>
</dbReference>
<dbReference type="Pfam" id="PF03475">
    <property type="entry name" value="YiiM_3-alpha"/>
    <property type="match status" value="1"/>
</dbReference>
<evidence type="ECO:0000313" key="2">
    <source>
        <dbReference type="EMBL" id="TCN45535.1"/>
    </source>
</evidence>
<dbReference type="GO" id="GO:0030151">
    <property type="term" value="F:molybdenum ion binding"/>
    <property type="evidence" value="ECO:0007669"/>
    <property type="project" value="InterPro"/>
</dbReference>
<dbReference type="InterPro" id="IPR011037">
    <property type="entry name" value="Pyrv_Knase-like_insert_dom_sf"/>
</dbReference>
<dbReference type="EMBL" id="SLVX01000006">
    <property type="protein sequence ID" value="TCN45535.1"/>
    <property type="molecule type" value="Genomic_DNA"/>
</dbReference>
<keyword evidence="3" id="KW-1185">Reference proteome</keyword>